<dbReference type="CDD" id="cd03811">
    <property type="entry name" value="GT4_GT28_WabH-like"/>
    <property type="match status" value="1"/>
</dbReference>
<dbReference type="Gene3D" id="3.40.50.12580">
    <property type="match status" value="1"/>
</dbReference>
<keyword evidence="3" id="KW-1003">Cell membrane</keyword>
<dbReference type="InterPro" id="IPR001296">
    <property type="entry name" value="Glyco_trans_1"/>
</dbReference>
<keyword evidence="4" id="KW-0808">Transferase</keyword>
<gene>
    <name evidence="8" type="ORF">GCM10011452_36550</name>
</gene>
<evidence type="ECO:0000256" key="6">
    <source>
        <dbReference type="ARBA" id="ARBA00023136"/>
    </source>
</evidence>
<evidence type="ECO:0000313" key="8">
    <source>
        <dbReference type="EMBL" id="GGW44976.1"/>
    </source>
</evidence>
<comment type="caution">
    <text evidence="8">The sequence shown here is derived from an EMBL/GenBank/DDBJ whole genome shotgun (WGS) entry which is preliminary data.</text>
</comment>
<dbReference type="AlphaFoldDB" id="A0A918J679"/>
<evidence type="ECO:0000256" key="4">
    <source>
        <dbReference type="ARBA" id="ARBA00022679"/>
    </source>
</evidence>
<protein>
    <recommendedName>
        <fullName evidence="7">Glycosyl transferase family 1 domain-containing protein</fullName>
    </recommendedName>
</protein>
<evidence type="ECO:0000256" key="5">
    <source>
        <dbReference type="ARBA" id="ARBA00022944"/>
    </source>
</evidence>
<dbReference type="Pfam" id="PF04464">
    <property type="entry name" value="Glyphos_transf"/>
    <property type="match status" value="1"/>
</dbReference>
<evidence type="ECO:0000256" key="1">
    <source>
        <dbReference type="ARBA" id="ARBA00004202"/>
    </source>
</evidence>
<reference evidence="8" key="2">
    <citation type="submission" date="2020-09" db="EMBL/GenBank/DDBJ databases">
        <authorList>
            <person name="Sun Q."/>
            <person name="Kim S."/>
        </authorList>
    </citation>
    <scope>NUCLEOTIDE SEQUENCE</scope>
    <source>
        <strain evidence="8">KCTC 23714</strain>
    </source>
</reference>
<proteinExistence type="inferred from homology"/>
<dbReference type="Pfam" id="PF00534">
    <property type="entry name" value="Glycos_transf_1"/>
    <property type="match status" value="1"/>
</dbReference>
<evidence type="ECO:0000256" key="2">
    <source>
        <dbReference type="ARBA" id="ARBA00010488"/>
    </source>
</evidence>
<dbReference type="InterPro" id="IPR043148">
    <property type="entry name" value="TagF_C"/>
</dbReference>
<keyword evidence="9" id="KW-1185">Reference proteome</keyword>
<comment type="similarity">
    <text evidence="2">Belongs to the CDP-glycerol glycerophosphotransferase family.</text>
</comment>
<evidence type="ECO:0000256" key="3">
    <source>
        <dbReference type="ARBA" id="ARBA00022475"/>
    </source>
</evidence>
<dbReference type="RefSeq" id="WP_189635326.1">
    <property type="nucleotide sequence ID" value="NZ_BMYQ01000018.1"/>
</dbReference>
<dbReference type="PANTHER" id="PTHR37316">
    <property type="entry name" value="TEICHOIC ACID GLYCEROL-PHOSPHATE PRIMASE"/>
    <property type="match status" value="1"/>
</dbReference>
<comment type="subcellular location">
    <subcellularLocation>
        <location evidence="1">Cell membrane</location>
        <topology evidence="1">Peripheral membrane protein</topology>
    </subcellularLocation>
</comment>
<dbReference type="EMBL" id="BMYQ01000018">
    <property type="protein sequence ID" value="GGW44976.1"/>
    <property type="molecule type" value="Genomic_DNA"/>
</dbReference>
<keyword evidence="5" id="KW-0777">Teichoic acid biosynthesis</keyword>
<dbReference type="SUPFAM" id="SSF53756">
    <property type="entry name" value="UDP-Glycosyltransferase/glycogen phosphorylase"/>
    <property type="match status" value="2"/>
</dbReference>
<dbReference type="GO" id="GO:0005886">
    <property type="term" value="C:plasma membrane"/>
    <property type="evidence" value="ECO:0007669"/>
    <property type="project" value="UniProtKB-SubCell"/>
</dbReference>
<dbReference type="InterPro" id="IPR007554">
    <property type="entry name" value="Glycerophosphate_synth"/>
</dbReference>
<dbReference type="GO" id="GO:0019350">
    <property type="term" value="P:teichoic acid biosynthetic process"/>
    <property type="evidence" value="ECO:0007669"/>
    <property type="project" value="UniProtKB-KW"/>
</dbReference>
<dbReference type="InterPro" id="IPR043149">
    <property type="entry name" value="TagF_N"/>
</dbReference>
<keyword evidence="6" id="KW-0472">Membrane</keyword>
<sequence length="847" mass="94145">MKRLLRKVLLVLRPVDTRLRRLKVYNRLTMPLRQHYRAAMGFGTGKVPAAKPSAPQPLLQKPLWPEGLETVPLRQDTILFECYWGKKFGDHPLALYRALCRSRPAGSMRIYWVAAPKAVPPAEITGNPDVTVVRTGTPAYTKALLESGMLVNNVTFPPWFLRRPGQRYLNTWHGVPMKAMGRDMNAPLVSMANTQRNFLQADLILELSDYYRWATIRPYDVDQLAAPALMRGGAPRVDDTLNCPVPAADLRARYGIASDQRVVLFAPTWRGNSTSIIPVFDEQAQLYGEIARQLGPEWFVLFSAHQMVRVSDAGDVPNGALIADNDNINDVMSIVDVLVSDYSSILFDFLPIDRPIVLHTPDILAYSQERGLYLQPAELPCAETRDLEGLIAAIRAGRRPSEFPGYAAMRDRFIPEEDGRAAERALAALLDPAATPPASAKADGRKRILIAPGGMLPNGITSSLKGLIANLDYDRFDPYILLDAPLMGTDEARMAQFRDFDPRCNWILRVGDLLLTEKERPVYHRFRTGADRLSEEDLALIAKIFARENRRILGEARFDLAIEFGGYAPYWTGLIANANATRKVCYQHNHLWAEYTNADAARNQKQLFGVFQTYRWFDRIVAVSEETRQVNADHLAEFYPPDLTTRTVRNTLDVRRVTGLSRTAIAETHPTAAALFAEPGFRFITLARLSPEKRHDRLIEAFARIAADHPQAQLLICGTGPLEETLRAQIETLGLVGRVHLLGLVANPYPMLAAADCCVMSSDYEGQPMVLLEALCLGTPCIGTDIPGIRAVLKDGQGQIIAPDPQALAEAMAAAAAGGLPRRTDRLGEAYAAETMDEFYHIVCGLD</sequence>
<feature type="domain" description="Glycosyl transferase family 1" evidence="7">
    <location>
        <begin position="679"/>
        <end position="816"/>
    </location>
</feature>
<accession>A0A918J679</accession>
<reference evidence="8" key="1">
    <citation type="journal article" date="2014" name="Int. J. Syst. Evol. Microbiol.">
        <title>Complete genome sequence of Corynebacterium casei LMG S-19264T (=DSM 44701T), isolated from a smear-ripened cheese.</title>
        <authorList>
            <consortium name="US DOE Joint Genome Institute (JGI-PGF)"/>
            <person name="Walter F."/>
            <person name="Albersmeier A."/>
            <person name="Kalinowski J."/>
            <person name="Ruckert C."/>
        </authorList>
    </citation>
    <scope>NUCLEOTIDE SEQUENCE</scope>
    <source>
        <strain evidence="8">KCTC 23714</strain>
    </source>
</reference>
<evidence type="ECO:0000313" key="9">
    <source>
        <dbReference type="Proteomes" id="UP000628984"/>
    </source>
</evidence>
<evidence type="ECO:0000259" key="7">
    <source>
        <dbReference type="Pfam" id="PF00534"/>
    </source>
</evidence>
<dbReference type="Gene3D" id="3.40.50.2000">
    <property type="entry name" value="Glycogen Phosphorylase B"/>
    <property type="match status" value="2"/>
</dbReference>
<dbReference type="GO" id="GO:0047355">
    <property type="term" value="F:CDP-glycerol glycerophosphotransferase activity"/>
    <property type="evidence" value="ECO:0007669"/>
    <property type="project" value="InterPro"/>
</dbReference>
<organism evidence="8 9">
    <name type="scientific">Gemmobacter lanyuensis</name>
    <dbReference type="NCBI Taxonomy" id="1054497"/>
    <lineage>
        <taxon>Bacteria</taxon>
        <taxon>Pseudomonadati</taxon>
        <taxon>Pseudomonadota</taxon>
        <taxon>Alphaproteobacteria</taxon>
        <taxon>Rhodobacterales</taxon>
        <taxon>Paracoccaceae</taxon>
        <taxon>Gemmobacter</taxon>
    </lineage>
</organism>
<dbReference type="PANTHER" id="PTHR37316:SF3">
    <property type="entry name" value="TEICHOIC ACID GLYCEROL-PHOSPHATE TRANSFERASE"/>
    <property type="match status" value="1"/>
</dbReference>
<name>A0A918J679_9RHOB</name>
<dbReference type="Proteomes" id="UP000628984">
    <property type="component" value="Unassembled WGS sequence"/>
</dbReference>
<dbReference type="Gene3D" id="3.40.50.11820">
    <property type="match status" value="1"/>
</dbReference>
<dbReference type="GO" id="GO:0016757">
    <property type="term" value="F:glycosyltransferase activity"/>
    <property type="evidence" value="ECO:0007669"/>
    <property type="project" value="InterPro"/>
</dbReference>
<dbReference type="InterPro" id="IPR051612">
    <property type="entry name" value="Teichoic_Acid_Biosynth"/>
</dbReference>